<evidence type="ECO:0000313" key="3">
    <source>
        <dbReference type="Proteomes" id="UP000015441"/>
    </source>
</evidence>
<sequence>MRTATLIACVGTWLLSLASTVQCADYICDNEAEVPAKFVNDFLSHARVQARNRQSGYSLENPGDVYSGGRNPLYWRAIIVSQDLERFNGQHYEYRIVYDSQFNLHKLEAVRLNGGGSETTFHCYSY</sequence>
<feature type="chain" id="PRO_5004106615" evidence="1">
    <location>
        <begin position="24"/>
        <end position="126"/>
    </location>
</feature>
<proteinExistence type="predicted"/>
<keyword evidence="1" id="KW-0732">Signal</keyword>
<dbReference type="AlphaFoldDB" id="N1JEP9"/>
<accession>N1JEP9</accession>
<comment type="caution">
    <text evidence="2">The sequence shown here is derived from an EMBL/GenBank/DDBJ whole genome shotgun (WGS) entry which is preliminary data.</text>
</comment>
<dbReference type="EMBL" id="CAUH01002434">
    <property type="protein sequence ID" value="CCU76387.1"/>
    <property type="molecule type" value="Genomic_DNA"/>
</dbReference>
<evidence type="ECO:0000313" key="2">
    <source>
        <dbReference type="EMBL" id="CCU76387.1"/>
    </source>
</evidence>
<dbReference type="Proteomes" id="UP000015441">
    <property type="component" value="Unassembled WGS sequence"/>
</dbReference>
<gene>
    <name evidence="2" type="ORF">BGHDH14_bgh00020</name>
</gene>
<dbReference type="InParanoid" id="N1JEP9"/>
<name>N1JEP9_BLUG1</name>
<protein>
    <submittedName>
        <fullName evidence="2">CSEP0005 putative effector protein</fullName>
    </submittedName>
</protein>
<keyword evidence="3" id="KW-1185">Reference proteome</keyword>
<feature type="signal peptide" evidence="1">
    <location>
        <begin position="1"/>
        <end position="23"/>
    </location>
</feature>
<reference evidence="2 3" key="1">
    <citation type="journal article" date="2010" name="Science">
        <title>Genome expansion and gene loss in powdery mildew fungi reveal tradeoffs in extreme parasitism.</title>
        <authorList>
            <person name="Spanu P.D."/>
            <person name="Abbott J.C."/>
            <person name="Amselem J."/>
            <person name="Burgis T.A."/>
            <person name="Soanes D.M."/>
            <person name="Stueber K."/>
            <person name="Ver Loren van Themaat E."/>
            <person name="Brown J.K.M."/>
            <person name="Butcher S.A."/>
            <person name="Gurr S.J."/>
            <person name="Lebrun M.-H."/>
            <person name="Ridout C.J."/>
            <person name="Schulze-Lefert P."/>
            <person name="Talbot N.J."/>
            <person name="Ahmadinejad N."/>
            <person name="Ametz C."/>
            <person name="Barton G.R."/>
            <person name="Benjdia M."/>
            <person name="Bidzinski P."/>
            <person name="Bindschedler L.V."/>
            <person name="Both M."/>
            <person name="Brewer M.T."/>
            <person name="Cadle-Davidson L."/>
            <person name="Cadle-Davidson M.M."/>
            <person name="Collemare J."/>
            <person name="Cramer R."/>
            <person name="Frenkel O."/>
            <person name="Godfrey D."/>
            <person name="Harriman J."/>
            <person name="Hoede C."/>
            <person name="King B.C."/>
            <person name="Klages S."/>
            <person name="Kleemann J."/>
            <person name="Knoll D."/>
            <person name="Koti P.S."/>
            <person name="Kreplak J."/>
            <person name="Lopez-Ruiz F.J."/>
            <person name="Lu X."/>
            <person name="Maekawa T."/>
            <person name="Mahanil S."/>
            <person name="Micali C."/>
            <person name="Milgroom M.G."/>
            <person name="Montana G."/>
            <person name="Noir S."/>
            <person name="O'Connell R.J."/>
            <person name="Oberhaensli S."/>
            <person name="Parlange F."/>
            <person name="Pedersen C."/>
            <person name="Quesneville H."/>
            <person name="Reinhardt R."/>
            <person name="Rott M."/>
            <person name="Sacristan S."/>
            <person name="Schmidt S.M."/>
            <person name="Schoen M."/>
            <person name="Skamnioti P."/>
            <person name="Sommer H."/>
            <person name="Stephens A."/>
            <person name="Takahara H."/>
            <person name="Thordal-Christensen H."/>
            <person name="Vigouroux M."/>
            <person name="Wessling R."/>
            <person name="Wicker T."/>
            <person name="Panstruga R."/>
        </authorList>
    </citation>
    <scope>NUCLEOTIDE SEQUENCE [LARGE SCALE GENOMIC DNA]</scope>
    <source>
        <strain evidence="2">DH14</strain>
    </source>
</reference>
<dbReference type="HOGENOM" id="CLU_1875088_0_0_1"/>
<organism evidence="2 3">
    <name type="scientific">Blumeria graminis f. sp. hordei (strain DH14)</name>
    <name type="common">Barley powdery mildew</name>
    <name type="synonym">Oidium monilioides f. sp. hordei</name>
    <dbReference type="NCBI Taxonomy" id="546991"/>
    <lineage>
        <taxon>Eukaryota</taxon>
        <taxon>Fungi</taxon>
        <taxon>Dikarya</taxon>
        <taxon>Ascomycota</taxon>
        <taxon>Pezizomycotina</taxon>
        <taxon>Leotiomycetes</taxon>
        <taxon>Erysiphales</taxon>
        <taxon>Erysiphaceae</taxon>
        <taxon>Blumeria</taxon>
        <taxon>Blumeria hordei</taxon>
    </lineage>
</organism>
<evidence type="ECO:0000256" key="1">
    <source>
        <dbReference type="SAM" id="SignalP"/>
    </source>
</evidence>